<evidence type="ECO:0000313" key="8">
    <source>
        <dbReference type="Proteomes" id="UP000290809"/>
    </source>
</evidence>
<feature type="chain" id="PRO_5019322741" description="G8 domain-containing protein" evidence="5">
    <location>
        <begin position="24"/>
        <end position="4254"/>
    </location>
</feature>
<dbReference type="SMART" id="SM01225">
    <property type="entry name" value="G8"/>
    <property type="match status" value="2"/>
</dbReference>
<evidence type="ECO:0000259" key="6">
    <source>
        <dbReference type="PROSITE" id="PS51484"/>
    </source>
</evidence>
<dbReference type="InterPro" id="IPR019316">
    <property type="entry name" value="G8_domain"/>
</dbReference>
<dbReference type="Pfam" id="PF01833">
    <property type="entry name" value="TIG"/>
    <property type="match status" value="7"/>
</dbReference>
<dbReference type="InterPro" id="IPR011050">
    <property type="entry name" value="Pectin_lyase_fold/virulence"/>
</dbReference>
<dbReference type="SUPFAM" id="SSF51126">
    <property type="entry name" value="Pectin lyase-like"/>
    <property type="match status" value="2"/>
</dbReference>
<evidence type="ECO:0000313" key="7">
    <source>
        <dbReference type="EMBL" id="RTG90618.1"/>
    </source>
</evidence>
<evidence type="ECO:0000256" key="5">
    <source>
        <dbReference type="SAM" id="SignalP"/>
    </source>
</evidence>
<dbReference type="Gene3D" id="2.60.40.420">
    <property type="entry name" value="Cupredoxins - blue copper proteins"/>
    <property type="match status" value="1"/>
</dbReference>
<keyword evidence="3 5" id="KW-0732">Signal</keyword>
<gene>
    <name evidence="7" type="ORF">DC041_0002096</name>
</gene>
<comment type="caution">
    <text evidence="7">The sequence shown here is derived from an EMBL/GenBank/DDBJ whole genome shotgun (WGS) entry which is preliminary data.</text>
</comment>
<comment type="subcellular location">
    <subcellularLocation>
        <location evidence="1">Cell membrane</location>
    </subcellularLocation>
</comment>
<dbReference type="GO" id="GO:0005886">
    <property type="term" value="C:plasma membrane"/>
    <property type="evidence" value="ECO:0007669"/>
    <property type="project" value="UniProtKB-SubCell"/>
</dbReference>
<dbReference type="InterPro" id="IPR055401">
    <property type="entry name" value="CEMIP_beta-hel_dom"/>
</dbReference>
<dbReference type="EMBL" id="QMKO01001436">
    <property type="protein sequence ID" value="RTG90618.1"/>
    <property type="molecule type" value="Genomic_DNA"/>
</dbReference>
<dbReference type="InterPro" id="IPR014756">
    <property type="entry name" value="Ig_E-set"/>
</dbReference>
<dbReference type="CDD" id="cd00603">
    <property type="entry name" value="IPT_PCSR"/>
    <property type="match status" value="7"/>
</dbReference>
<dbReference type="Pfam" id="PF10162">
    <property type="entry name" value="G8"/>
    <property type="match status" value="2"/>
</dbReference>
<protein>
    <recommendedName>
        <fullName evidence="6">G8 domain-containing protein</fullName>
    </recommendedName>
</protein>
<dbReference type="Pfam" id="PF24606">
    <property type="entry name" value="CEMIP_beta-hel"/>
    <property type="match status" value="1"/>
</dbReference>
<organism evidence="7 8">
    <name type="scientific">Schistosoma bovis</name>
    <name type="common">Blood fluke</name>
    <dbReference type="NCBI Taxonomy" id="6184"/>
    <lineage>
        <taxon>Eukaryota</taxon>
        <taxon>Metazoa</taxon>
        <taxon>Spiralia</taxon>
        <taxon>Lophotrochozoa</taxon>
        <taxon>Platyhelminthes</taxon>
        <taxon>Trematoda</taxon>
        <taxon>Digenea</taxon>
        <taxon>Strigeidida</taxon>
        <taxon>Schistosomatoidea</taxon>
        <taxon>Schistosomatidae</taxon>
        <taxon>Schistosoma</taxon>
    </lineage>
</organism>
<keyword evidence="2" id="KW-1003">Cell membrane</keyword>
<evidence type="ECO:0000256" key="2">
    <source>
        <dbReference type="ARBA" id="ARBA00022475"/>
    </source>
</evidence>
<dbReference type="SUPFAM" id="SSF81296">
    <property type="entry name" value="E set domains"/>
    <property type="match status" value="5"/>
</dbReference>
<reference evidence="7 8" key="1">
    <citation type="journal article" date="2019" name="PLoS Pathog.">
        <title>Genome sequence of the bovine parasite Schistosoma bovis Tanzania.</title>
        <authorList>
            <person name="Oey H."/>
            <person name="Zakrzewski M."/>
            <person name="Gobert G."/>
            <person name="Gravermann K."/>
            <person name="Stoye J."/>
            <person name="Jones M."/>
            <person name="Mcmanus D."/>
            <person name="Krause L."/>
        </authorList>
    </citation>
    <scope>NUCLEOTIDE SEQUENCE [LARGE SCALE GENOMIC DNA]</scope>
    <source>
        <strain evidence="7 8">TAN1997</strain>
    </source>
</reference>
<feature type="signal peptide" evidence="5">
    <location>
        <begin position="1"/>
        <end position="23"/>
    </location>
</feature>
<dbReference type="PANTHER" id="PTHR46769">
    <property type="entry name" value="POLYCYSTIC KIDNEY AND HEPATIC DISEASE 1 (AUTOSOMAL RECESSIVE)-LIKE 1"/>
    <property type="match status" value="1"/>
</dbReference>
<keyword evidence="8" id="KW-1185">Reference proteome</keyword>
<dbReference type="STRING" id="6184.A0A430QSE9"/>
<sequence>MITRRKLTCLAYLVGLFVYLSDGQRSCPAVNYITPSEASTEGGSAIMIFGCGFEQSAFVLPGSNSNSGNRVLLKNAWQTYRAELIEEGGSMIKFSSPKLPEDTYTVMVTVSGILIPNARMCYGYTCTLTIKSSVTPTIEKVSPIYAPPGSVIGLNGTIFTSRFSSNLDVFTVGRPQSIISYGIGLLSPTSDKGYIMCKRSVSYTGSVNISFIVDAPYGRSKTLESVYRVDRNEKTFMHQSYSVISNVTSIQTSSFGGGSIEITGEYLNSQNDIEISVGYTKCSPTLVNSTYINCILDQIEQTPKPKFYPGNRGLTVQFWSDLKASSVSDLLIINFDQMTNTTLQEAYLYEPEFIPKDLFNGTGIIRLSMIFVPPKNSYYQFIITSANTYALLGGGINETLVIDHSALVNSSIIPIAEIQTISIPTAATQYKLCLFYSCTSPLPVQNPNVDLISQEISEKLNGSSVKTKVVQITNDYLVLQITFPEEFGDMPLLNVQSFPETINKSQVNETVQGMTGFSKTIRPSYGGMYSYMTYTLDSTENEIRLAYLNLGSSWCPSKLINPTFKYAVLDDFETSTLSTVTTETVAFCGRQSALNLFTYQFAQLISVNTNPYLCFAIKGKTRNSINFLYNAIGVTSRLLKQTLTYSVDLTQQDENSWKFKCINVLQLLRTDPRNINATIFQLESFSIPPRKKFYELEYTLFLDTVYMGTKPISDNPDGIPAKYMEPSVIERLLNLHPLMGTVRVSRYGWCRSFQYNFWLESLPGDQPEISVMNETRLIGDSPQITIRKSAIGELVMCPISGDMVATKHSVPQVRLYIDNFPAYCKSSCDHQFVDLSSPVVTNSIVQITNNNLTLILNGTDFIANSPNSYELFLMFNEELILKQQPFLTTTTNLYFFNQDFNVIPSGLLTGRLRLIDKGFINGTINIELGTEDKKMLNSTKGLLYLSLYQRTNIPLCELSGQKLVKIQQHSSMISKTEDFTAIQANGPVITSVEQTQIASVSGTTQIIINGLRFTPTMLIFVGGVKVENFTFVNETQIIILAPAQKINGEKTISLYGSSNVLIKSDFSVTYKFEIADIRPQIGSFVGGQIVNLVGEGFNDDVKVFMKPITVENQLCNDRPRAECEILSKSSTTIQCKTTSMVKTHYILDNGIDSVRGLGYEWQPKALTIIQGDSVVWIWNTSTRVNPLMIAEISGLEDLTPSGSGFHSGEPTQNGVYRFNFTQPGTYYYTSSDEFLMTGIIEVKAFDDCMTEVIVETNYSTAIHTNIPDTLYWDSLTTCEGGFTCEILTKPSELLTKHGFVYRGCATPIVSSFSPFNIYAGSKITVSSPVLANCVDQLMINVGGADCTQPVQDINDSESIECDLSEEQVTSAGLLTGQPLKPCISHNHLGFALLHVSTNEFEQYAFFWPGINCDKTYGKGSIYGGGQLIVYGSGFDPIYKNFNKITFNNEKECSIIQVTSGYIKCLVPIPDNTTIESNLNVTIQVQIKSRNQNDWIDTQHTTHSDCLYSYDITATPIIKNIEPREIINTNQTLTIYGSNLLLSNENYTNLQITLDNTPCIIDIQSISINKLSCQLMNSLSSGYVTLNLFHETRGYSKYETNLTIKSQITFYTIYPLEGSFAGGTIIKLNGNGLNDPTIKILFNLKECQIINEKNRTVNEIYCRTPEQLNYIQLNNYKVSINLSNGLFITNEYTYVDMKTPKVINITMNSINNNDGTLITQLNINGSMLNGDNNTQMKMTEVKLNQTLCTIVTIENDYIQCYIVNLPSGIYQLIVDTPVYGYALSENNININFSLNSISPNSGGTEGGQLVEIQGIGMDVERSTVTICDQDCPIVGGSSLALKCITPKLSTLNIKMCDVTVTVPTIDNVLQKKLIGAFKYDVDLSPRIISVDPLIGGTGGGTILTIIGTLFDESTTVNVGGIDCQLISLNNTVIVCQTGEHNGSAKVPVEVTVENNGKASGDFTFYYVDRWSSQFTWNNQPIPVENDFVVINANQNIMLDVDTPVLSMLLINGGTLFFDPTKNIQLNSKYILILNNGKFLIGSPEEPYTKQATITLHGHVREKELPLYGAKVLALRNGTISIHGKPRIITWTRLAKTAEPGTNKLILEHPVDWQPGEHIIITSTGGKSSHNESEEHIIQEMSADNLTITLVSPLAYKKLSVKKIYSNGVIGNFAAEVGLLSRNILIRGTEEPVVSSSVPKCPSDFSTDQFATHTCIIGSPDEQLGANEYGGHVHIGGPFVDSGAVKVYISHTEFYFMGQAYRLGRYPIHFHLNGLMNGSYVRGCSIHKTFNRAINIHNTHEVLIENNVVYDVMGGAFFLEDGIEHGNLIQYNLFVHVKRTSSLLNDDVVPAAFWITQPNNTVQHNVAARIFENNTAHSNGWFALWIHESFFPTKTGTCGTTKWDKAVFRKLTAWNNNKGPECVNCGGVQFEDMLLVNNDEAAIEGKRLMNGNLYDPTTGPLYRNSTIVGYEPDLNNGTSDCHTRALILPWAPGLTIENMVMKNFNSQNCTAIHGTVITCQCRKLCGGYEYLFKDIKWEDTNNRAEFRWHGDFSLRDVDGSLTDGIPNVPRLPGSLVVGKANHLPTDKCGPSAPGAGDLGSAFGQGAVPGVRCLPDVTALRYAVDQTNPPVLMGSNMTVTLLDGGTEEVPFKSEALTDKQGWMTTLVNNRTYIVNWDARSSFTNFSYIGYLENFRRSDYVIIRHMGMEIKPDRVQVLSGQTPKQPIAEPLDPSVHDNGEVFYNETGKYIEYLVKAPVNPSLFNSYRLWVSFYKCFFTDCIVPSSSSVSVLDASRPADALYWSKNNTWGDVLGPQPLMIPKGTWLVLDTSINIKMNNITIYGTLEVDSGTSQDQRFYKLAFKQMLIIGGQFLAGSLLEKPLINATLELTLLGTMSDEFISLDGPVIGPKSIGVYGIMSMHAVPKTVRWTTLKLTANAGDNQLYLTDPVIDWLPGDRIVIATTSMNYKQSEVGVIASVSSDRMIITLVDKLINTHVAYNQTYGDHKFILGAEVGLMKSNIIIQGDDQSVNTKFGGRILISQTLYEGDILYGQLKLSGVHFYRMGQKDFNTVTDARFPIAFISAGDMNNISYIKSCLFENSLSTALGGFATTGLYMENNIFYKTLAIWLTDGNHKLIHNLLIESIWSGELTTDNQNLGILFEAALDIKQASDLILQRNSIAGAERLCVYTQGVHFYRMGQKDFNTVTDARFPIAFISAGDMNNISYIKSCLFENSLSTALGGFATTGLYMENNIFYKTLAIWLTDGNHKLIHNLLIESIWSGELTTDNQNLGILFEAALDIKQASDLILQRNSIAGAERLCVYTQGNPCGESSTTIWEKNIIHSCLIGIMQLKTQYNCTLISNAQIYSVSQFPVYWKTASAIQANNLQLVDNAGGIYPFTGLPGGRSHEISKKTFLFNNSLLVGRSGIQTCDDRPDTNAIKLGSELLGPTAPDGNGYLGMTSAQFMSGTGEPEKGKLLSWMEDFSNGGAAYLSNLTIANYGTICNGKRDYVWRTATPNEDGVFPTYFMGTKTISVDMDSIVYYDRPLLANVRFDKCNDMECDGLKKVLVIDKDGGLFGQPSVIVPQSEWQYNLNPLYGVGDNRIPSRMLTKVDGTSINPAIQWPNKGIIRDNSCIYMPKMQAYKCSKALDHKVLLIESMDPDALERRLSPIAFATDGLSANYIDLINGPSDHGVCSSYACLKRMSTFMSIVARQKNFVMYMTSTPPQELRLRLPQADPDYAVRLGIDYFTAGRLDVYVNGVYVKAKNAITNNLGQTVLQAPKTLNEFMPNVITDPAGTNYFDDSAQMLYVIIKGEDIITIKLSQLIKVAFGLPAMTIDQFYGSEVVNNLANYLGIPAKNIRIVKVVSESSTNSGRRRRRSASGVFVELEISTPPSQNLSTGVTPNVTSGLTKVEEISSNVVTLIQTGLLESVINTTVVSVTIQKPTPLSGSASWAAQVSDSTTSQQIPEVIQIPVKSQVKVVVPTGYTSVVEGVPFMIEISTLDSSVISPNDSTTLNTSVTFPVTQKQLSLLIRPIPSNSDNSIIKLSVNQSFTIQMIIIDKQTGAPVEMINWRNLIWKFTGDICPNSRKPKNIPINSSSSSLLYDSSKTNNNFTWTINGFQLSWVYTYCISANAYLNDSITRQLQYDLPITKLRIYVNPENYTEPTKKVIKPFRFKVNGSITVDLIAASDTTTAIQNALTSFTSSLNDGSVTFSVGGVDYTATNDKTNAGCRSTGFPTSLVTILFNLFIYKLLPRICLF</sequence>
<name>A0A430QSE9_SCHBO</name>
<dbReference type="SMART" id="SM00429">
    <property type="entry name" value="IPT"/>
    <property type="match status" value="3"/>
</dbReference>
<feature type="domain" description="G8" evidence="6">
    <location>
        <begin position="1973"/>
        <end position="2094"/>
    </location>
</feature>
<dbReference type="Proteomes" id="UP000290809">
    <property type="component" value="Unassembled WGS sequence"/>
</dbReference>
<dbReference type="PANTHER" id="PTHR46769:SF2">
    <property type="entry name" value="FIBROCYSTIN-L ISOFORM 2 PRECURSOR-RELATED"/>
    <property type="match status" value="1"/>
</dbReference>
<dbReference type="InterPro" id="IPR052387">
    <property type="entry name" value="Fibrocystin"/>
</dbReference>
<feature type="domain" description="G8" evidence="6">
    <location>
        <begin position="2802"/>
        <end position="2929"/>
    </location>
</feature>
<keyword evidence="4" id="KW-0325">Glycoprotein</keyword>
<evidence type="ECO:0000256" key="1">
    <source>
        <dbReference type="ARBA" id="ARBA00004236"/>
    </source>
</evidence>
<dbReference type="Gene3D" id="2.60.40.10">
    <property type="entry name" value="Immunoglobulins"/>
    <property type="match status" value="6"/>
</dbReference>
<evidence type="ECO:0000256" key="4">
    <source>
        <dbReference type="ARBA" id="ARBA00023180"/>
    </source>
</evidence>
<evidence type="ECO:0000256" key="3">
    <source>
        <dbReference type="ARBA" id="ARBA00022729"/>
    </source>
</evidence>
<dbReference type="InterPro" id="IPR002909">
    <property type="entry name" value="IPT_dom"/>
</dbReference>
<proteinExistence type="predicted"/>
<dbReference type="InterPro" id="IPR013783">
    <property type="entry name" value="Ig-like_fold"/>
</dbReference>
<accession>A0A430QSE9</accession>
<dbReference type="PROSITE" id="PS51484">
    <property type="entry name" value="G8"/>
    <property type="match status" value="2"/>
</dbReference>
<dbReference type="SUPFAM" id="SSF49503">
    <property type="entry name" value="Cupredoxins"/>
    <property type="match status" value="1"/>
</dbReference>
<dbReference type="InterPro" id="IPR008972">
    <property type="entry name" value="Cupredoxin"/>
</dbReference>
<keyword evidence="2" id="KW-0472">Membrane</keyword>